<evidence type="ECO:0008006" key="7">
    <source>
        <dbReference type="Google" id="ProtNLM"/>
    </source>
</evidence>
<comment type="subcellular location">
    <subcellularLocation>
        <location evidence="1">Cell membrane</location>
        <topology evidence="1">Multi-pass membrane protein</topology>
    </subcellularLocation>
</comment>
<dbReference type="EMBL" id="GEDC01006448">
    <property type="protein sequence ID" value="JAS30850.1"/>
    <property type="molecule type" value="Transcribed_RNA"/>
</dbReference>
<proteinExistence type="predicted"/>
<evidence type="ECO:0000256" key="2">
    <source>
        <dbReference type="ARBA" id="ARBA00022475"/>
    </source>
</evidence>
<dbReference type="GO" id="GO:0050909">
    <property type="term" value="P:sensory perception of taste"/>
    <property type="evidence" value="ECO:0007669"/>
    <property type="project" value="InterPro"/>
</dbReference>
<keyword evidence="3" id="KW-0812">Transmembrane</keyword>
<organism evidence="6">
    <name type="scientific">Clastoptera arizonana</name>
    <name type="common">Arizona spittle bug</name>
    <dbReference type="NCBI Taxonomy" id="38151"/>
    <lineage>
        <taxon>Eukaryota</taxon>
        <taxon>Metazoa</taxon>
        <taxon>Ecdysozoa</taxon>
        <taxon>Arthropoda</taxon>
        <taxon>Hexapoda</taxon>
        <taxon>Insecta</taxon>
        <taxon>Pterygota</taxon>
        <taxon>Neoptera</taxon>
        <taxon>Paraneoptera</taxon>
        <taxon>Hemiptera</taxon>
        <taxon>Auchenorrhyncha</taxon>
        <taxon>Cercopoidea</taxon>
        <taxon>Clastopteridae</taxon>
        <taxon>Clastoptera</taxon>
    </lineage>
</organism>
<gene>
    <name evidence="6" type="ORF">g.526</name>
</gene>
<dbReference type="InterPro" id="IPR013604">
    <property type="entry name" value="7TM_chemorcpt"/>
</dbReference>
<dbReference type="GO" id="GO:0005886">
    <property type="term" value="C:plasma membrane"/>
    <property type="evidence" value="ECO:0007669"/>
    <property type="project" value="UniProtKB-SubCell"/>
</dbReference>
<evidence type="ECO:0000256" key="3">
    <source>
        <dbReference type="ARBA" id="ARBA00022692"/>
    </source>
</evidence>
<reference evidence="6" key="1">
    <citation type="submission" date="2015-12" db="EMBL/GenBank/DDBJ databases">
        <title>De novo transcriptome assembly of four potential Pierce s Disease insect vectors from Arizona vineyards.</title>
        <authorList>
            <person name="Tassone E.E."/>
        </authorList>
    </citation>
    <scope>NUCLEOTIDE SEQUENCE</scope>
</reference>
<evidence type="ECO:0000256" key="5">
    <source>
        <dbReference type="ARBA" id="ARBA00023136"/>
    </source>
</evidence>
<accession>A0A1B6DYU3</accession>
<protein>
    <recommendedName>
        <fullName evidence="7">Gustatory receptor</fullName>
    </recommendedName>
</protein>
<keyword evidence="5" id="KW-0472">Membrane</keyword>
<feature type="non-terminal residue" evidence="6">
    <location>
        <position position="1"/>
    </location>
</feature>
<dbReference type="AlphaFoldDB" id="A0A1B6DYU3"/>
<name>A0A1B6DYU3_9HEMI</name>
<evidence type="ECO:0000256" key="4">
    <source>
        <dbReference type="ARBA" id="ARBA00022989"/>
    </source>
</evidence>
<evidence type="ECO:0000313" key="6">
    <source>
        <dbReference type="EMBL" id="JAS30850.1"/>
    </source>
</evidence>
<keyword evidence="4" id="KW-1133">Transmembrane helix</keyword>
<evidence type="ECO:0000256" key="1">
    <source>
        <dbReference type="ARBA" id="ARBA00004651"/>
    </source>
</evidence>
<sequence length="105" mass="12113">FKSRCELLNQHVTQILERDRKKDIFNGFTMSIIENFEVSTLTKFNLSLGKLSDIHWSLCDLIYTTNSIFGIQIATSTFSIFVNLINEPYFLYLSVLHGVNSESIE</sequence>
<dbReference type="Pfam" id="PF08395">
    <property type="entry name" value="7tm_7"/>
    <property type="match status" value="1"/>
</dbReference>
<keyword evidence="2" id="KW-1003">Cell membrane</keyword>
<feature type="non-terminal residue" evidence="6">
    <location>
        <position position="105"/>
    </location>
</feature>